<dbReference type="PROSITE" id="PS50853">
    <property type="entry name" value="FN3"/>
    <property type="match status" value="1"/>
</dbReference>
<dbReference type="InterPro" id="IPR003961">
    <property type="entry name" value="FN3_dom"/>
</dbReference>
<feature type="domain" description="Fibronectin type-III" evidence="3">
    <location>
        <begin position="142"/>
        <end position="233"/>
    </location>
</feature>
<evidence type="ECO:0008006" key="7">
    <source>
        <dbReference type="Google" id="ProtNLM"/>
    </source>
</evidence>
<protein>
    <recommendedName>
        <fullName evidence="7">Fibronectin type-III domain-containing protein</fullName>
    </recommendedName>
</protein>
<name>A0A2M7LL91_9BACT</name>
<comment type="similarity">
    <text evidence="1">Belongs to the intimin/invasin family.</text>
</comment>
<dbReference type="SUPFAM" id="SSF49265">
    <property type="entry name" value="Fibronectin type III"/>
    <property type="match status" value="1"/>
</dbReference>
<reference evidence="6" key="1">
    <citation type="submission" date="2017-09" db="EMBL/GenBank/DDBJ databases">
        <title>Depth-based differentiation of microbial function through sediment-hosted aquifers and enrichment of novel symbionts in the deep terrestrial subsurface.</title>
        <authorList>
            <person name="Probst A.J."/>
            <person name="Ladd B."/>
            <person name="Jarett J.K."/>
            <person name="Geller-Mcgrath D.E."/>
            <person name="Sieber C.M.K."/>
            <person name="Emerson J.B."/>
            <person name="Anantharaman K."/>
            <person name="Thomas B.C."/>
            <person name="Malmstrom R."/>
            <person name="Stieglmeier M."/>
            <person name="Klingl A."/>
            <person name="Woyke T."/>
            <person name="Ryan C.M."/>
            <person name="Banfield J.F."/>
        </authorList>
    </citation>
    <scope>NUCLEOTIDE SEQUENCE [LARGE SCALE GENOMIC DNA]</scope>
</reference>
<organism evidence="5 6">
    <name type="scientific">Candidatus Roizmanbacteria bacterium CG_4_10_14_3_um_filter_39_13</name>
    <dbReference type="NCBI Taxonomy" id="1974831"/>
    <lineage>
        <taxon>Bacteria</taxon>
        <taxon>Candidatus Roizmaniibacteriota</taxon>
    </lineage>
</organism>
<sequence length="243" mass="25195">MSCKGCFVISICFILFSFFLLPLPTRADSTPNEGHSSLSVNSSVPADGQTTAIVTVTLRDSSGNPINGHSVVLSDSSNSGVTITIISGTTDGNGHALFSIKSSKAQTDNLDVTDTTANIKFYTLGKITFTIAGCYDSPPGSTPQLISAFAKGSNQIVLTWTGAASPVSHYLLSYGFTSGQYIYGNPNVGGQGTTSYTVGSLSPGKKYYFVVKAVNGCTPGNFSNEVSTIAGGSVVNTPTPEQI</sequence>
<gene>
    <name evidence="5" type="ORF">COZ40_01130</name>
</gene>
<dbReference type="Pfam" id="PF02369">
    <property type="entry name" value="Big_1"/>
    <property type="match status" value="1"/>
</dbReference>
<dbReference type="Gene3D" id="2.60.40.10">
    <property type="entry name" value="Immunoglobulins"/>
    <property type="match status" value="2"/>
</dbReference>
<dbReference type="Proteomes" id="UP000228500">
    <property type="component" value="Unassembled WGS sequence"/>
</dbReference>
<feature type="domain" description="Big-1" evidence="4">
    <location>
        <begin position="35"/>
        <end position="122"/>
    </location>
</feature>
<accession>A0A2M7LL91</accession>
<proteinExistence type="inferred from homology"/>
<dbReference type="AlphaFoldDB" id="A0A2M7LL91"/>
<dbReference type="SMART" id="SM00060">
    <property type="entry name" value="FN3"/>
    <property type="match status" value="1"/>
</dbReference>
<dbReference type="InterPro" id="IPR008964">
    <property type="entry name" value="Invasin/intimin_cell_adhesion"/>
</dbReference>
<feature type="chain" id="PRO_5016310057" description="Fibronectin type-III domain-containing protein" evidence="2">
    <location>
        <begin position="28"/>
        <end position="243"/>
    </location>
</feature>
<feature type="signal peptide" evidence="2">
    <location>
        <begin position="1"/>
        <end position="27"/>
    </location>
</feature>
<comment type="caution">
    <text evidence="5">The sequence shown here is derived from an EMBL/GenBank/DDBJ whole genome shotgun (WGS) entry which is preliminary data.</text>
</comment>
<evidence type="ECO:0000313" key="6">
    <source>
        <dbReference type="Proteomes" id="UP000228500"/>
    </source>
</evidence>
<dbReference type="PROSITE" id="PS51127">
    <property type="entry name" value="BIG1"/>
    <property type="match status" value="1"/>
</dbReference>
<dbReference type="SUPFAM" id="SSF49373">
    <property type="entry name" value="Invasin/intimin cell-adhesion fragments"/>
    <property type="match status" value="1"/>
</dbReference>
<dbReference type="InterPro" id="IPR013783">
    <property type="entry name" value="Ig-like_fold"/>
</dbReference>
<dbReference type="CDD" id="cd00063">
    <property type="entry name" value="FN3"/>
    <property type="match status" value="1"/>
</dbReference>
<keyword evidence="2" id="KW-0732">Signal</keyword>
<evidence type="ECO:0000313" key="5">
    <source>
        <dbReference type="EMBL" id="PIX68843.1"/>
    </source>
</evidence>
<evidence type="ECO:0000256" key="2">
    <source>
        <dbReference type="SAM" id="SignalP"/>
    </source>
</evidence>
<dbReference type="Pfam" id="PF00041">
    <property type="entry name" value="fn3"/>
    <property type="match status" value="1"/>
</dbReference>
<dbReference type="EMBL" id="PFJH01000044">
    <property type="protein sequence ID" value="PIX68843.1"/>
    <property type="molecule type" value="Genomic_DNA"/>
</dbReference>
<evidence type="ECO:0000259" key="3">
    <source>
        <dbReference type="PROSITE" id="PS50853"/>
    </source>
</evidence>
<dbReference type="InterPro" id="IPR003344">
    <property type="entry name" value="Big_1_dom"/>
</dbReference>
<evidence type="ECO:0000256" key="1">
    <source>
        <dbReference type="ARBA" id="ARBA00010116"/>
    </source>
</evidence>
<evidence type="ECO:0000259" key="4">
    <source>
        <dbReference type="PROSITE" id="PS51127"/>
    </source>
</evidence>
<dbReference type="InterPro" id="IPR036116">
    <property type="entry name" value="FN3_sf"/>
</dbReference>